<evidence type="ECO:0000256" key="1">
    <source>
        <dbReference type="SAM" id="MobiDB-lite"/>
    </source>
</evidence>
<name>A0A4R8RH97_COLTR</name>
<dbReference type="AlphaFoldDB" id="A0A4R8RH97"/>
<organism evidence="4 5">
    <name type="scientific">Colletotrichum trifolii</name>
    <dbReference type="NCBI Taxonomy" id="5466"/>
    <lineage>
        <taxon>Eukaryota</taxon>
        <taxon>Fungi</taxon>
        <taxon>Dikarya</taxon>
        <taxon>Ascomycota</taxon>
        <taxon>Pezizomycotina</taxon>
        <taxon>Sordariomycetes</taxon>
        <taxon>Hypocreomycetidae</taxon>
        <taxon>Glomerellales</taxon>
        <taxon>Glomerellaceae</taxon>
        <taxon>Colletotrichum</taxon>
        <taxon>Colletotrichum orbiculare species complex</taxon>
    </lineage>
</organism>
<dbReference type="EMBL" id="RYZW01000031">
    <property type="protein sequence ID" value="TDZ61496.1"/>
    <property type="molecule type" value="Genomic_DNA"/>
</dbReference>
<accession>A0A4R8RH97</accession>
<keyword evidence="5" id="KW-1185">Reference proteome</keyword>
<dbReference type="PANTHER" id="PTHR37013">
    <property type="entry name" value="INTEGRAL MEMBRANE PROTEIN (AFU_ORTHOLOGUE AFUA_1G05950)-RELATED"/>
    <property type="match status" value="1"/>
</dbReference>
<evidence type="ECO:0000259" key="3">
    <source>
        <dbReference type="Pfam" id="PF24802"/>
    </source>
</evidence>
<protein>
    <recommendedName>
        <fullName evidence="3">DUF7703 domain-containing protein</fullName>
    </recommendedName>
</protein>
<feature type="domain" description="DUF7703" evidence="3">
    <location>
        <begin position="5"/>
        <end position="261"/>
    </location>
</feature>
<feature type="region of interest" description="Disordered" evidence="1">
    <location>
        <begin position="306"/>
        <end position="359"/>
    </location>
</feature>
<proteinExistence type="predicted"/>
<feature type="transmembrane region" description="Helical" evidence="2">
    <location>
        <begin position="15"/>
        <end position="40"/>
    </location>
</feature>
<keyword evidence="2" id="KW-0812">Transmembrane</keyword>
<feature type="transmembrane region" description="Helical" evidence="2">
    <location>
        <begin position="115"/>
        <end position="138"/>
    </location>
</feature>
<dbReference type="Proteomes" id="UP000295703">
    <property type="component" value="Unassembled WGS sequence"/>
</dbReference>
<comment type="caution">
    <text evidence="4">The sequence shown here is derived from an EMBL/GenBank/DDBJ whole genome shotgun (WGS) entry which is preliminary data.</text>
</comment>
<evidence type="ECO:0000256" key="2">
    <source>
        <dbReference type="SAM" id="Phobius"/>
    </source>
</evidence>
<dbReference type="PANTHER" id="PTHR37013:SF4">
    <property type="entry name" value="INTEGRAL MEMBRANE PROTEIN"/>
    <property type="match status" value="1"/>
</dbReference>
<gene>
    <name evidence="4" type="ORF">CTRI78_v004361</name>
</gene>
<dbReference type="Pfam" id="PF24802">
    <property type="entry name" value="DUF7703"/>
    <property type="match status" value="1"/>
</dbReference>
<feature type="region of interest" description="Disordered" evidence="1">
    <location>
        <begin position="443"/>
        <end position="467"/>
    </location>
</feature>
<feature type="transmembrane region" description="Helical" evidence="2">
    <location>
        <begin position="82"/>
        <end position="103"/>
    </location>
</feature>
<keyword evidence="2" id="KW-0472">Membrane</keyword>
<feature type="transmembrane region" description="Helical" evidence="2">
    <location>
        <begin position="198"/>
        <end position="218"/>
    </location>
</feature>
<sequence length="467" mass="51666">MAGETGSISVSQAQAMVMIAFAATAYYNTIETFFSIFTTFKRRRGRYFWSMVVSNTGININVVAFVLRYFGYYREAVFASSIIIPIAWYSMVTGQAVVLWSRLHLVVHSQRQIRLVLAMIVFNAVTMHVPETVIFFLANYHHPAQWSAPFKIYEKVELVVFTVQETIIAGFFLYEGYFSLKPLGAIKPKAVTSMVRHLAALFAAVLLLDAGLIVLEYSDRFEIQTMCKPFVYSVKLKVEFVVLNKLLSFTRMSACNCRGPESMPSVTLPDSDNRTRVGGNNVVLLALPDIEQTGGSLSPLFQQAADAGAGAGAGPRPDRIFDGQEEDGTDGSPPARRGSTRRRRSGGSGSGSNNKPALAIAPVDKAAGRDPPSEKTAAAVVAGRSTSRLTIRTTEVTQNRDSADEKRVVDNGRHQLTRPRSNVFIHNYNDTAKSWNMRPAMYTKTQKSDERSDALAYKGKQRDETHD</sequence>
<evidence type="ECO:0000313" key="5">
    <source>
        <dbReference type="Proteomes" id="UP000295703"/>
    </source>
</evidence>
<dbReference type="InterPro" id="IPR056120">
    <property type="entry name" value="DUF7703"/>
</dbReference>
<keyword evidence="2" id="KW-1133">Transmembrane helix</keyword>
<evidence type="ECO:0000313" key="4">
    <source>
        <dbReference type="EMBL" id="TDZ61496.1"/>
    </source>
</evidence>
<reference evidence="4 5" key="1">
    <citation type="submission" date="2018-12" db="EMBL/GenBank/DDBJ databases">
        <title>Genome sequence and assembly of Colletotrichum trifolii.</title>
        <authorList>
            <person name="Gan P."/>
            <person name="Shirasu K."/>
        </authorList>
    </citation>
    <scope>NUCLEOTIDE SEQUENCE [LARGE SCALE GENOMIC DNA]</scope>
    <source>
        <strain evidence="4 5">543-2</strain>
    </source>
</reference>
<feature type="transmembrane region" description="Helical" evidence="2">
    <location>
        <begin position="47"/>
        <end position="70"/>
    </location>
</feature>
<feature type="transmembrane region" description="Helical" evidence="2">
    <location>
        <begin position="158"/>
        <end position="177"/>
    </location>
</feature>